<dbReference type="PANTHER" id="PTHR30290:SF10">
    <property type="entry name" value="PERIPLASMIC OLIGOPEPTIDE-BINDING PROTEIN-RELATED"/>
    <property type="match status" value="1"/>
</dbReference>
<reference evidence="7 10" key="1">
    <citation type="submission" date="2016-03" db="EMBL/GenBank/DDBJ databases">
        <authorList>
            <person name="Hansen M.J."/>
            <person name="Bojesen A.M."/>
            <person name="Planet P."/>
        </authorList>
    </citation>
    <scope>NUCLEOTIDE SEQUENCE [LARGE SCALE GENOMIC DNA]</scope>
    <source>
        <strain evidence="7 10">HPA 21</strain>
    </source>
</reference>
<evidence type="ECO:0000256" key="3">
    <source>
        <dbReference type="ARBA" id="ARBA00022448"/>
    </source>
</evidence>
<feature type="domain" description="Solute-binding protein family 5" evidence="6">
    <location>
        <begin position="80"/>
        <end position="465"/>
    </location>
</feature>
<accession>A0AAE6X6V7</accession>
<evidence type="ECO:0000313" key="10">
    <source>
        <dbReference type="Proteomes" id="UP000502287"/>
    </source>
</evidence>
<dbReference type="AlphaFoldDB" id="A0AAE6X6V7"/>
<gene>
    <name evidence="7" type="ORF">A4G17_05855</name>
    <name evidence="8" type="ORF">EDC49_0999</name>
</gene>
<dbReference type="FunFam" id="3.10.105.10:FF:000001">
    <property type="entry name" value="Oligopeptide ABC transporter, oligopeptide-binding protein"/>
    <property type="match status" value="1"/>
</dbReference>
<dbReference type="CDD" id="cd08504">
    <property type="entry name" value="PBP2_OppA"/>
    <property type="match status" value="1"/>
</dbReference>
<dbReference type="PANTHER" id="PTHR30290">
    <property type="entry name" value="PERIPLASMIC BINDING COMPONENT OF ABC TRANSPORTER"/>
    <property type="match status" value="1"/>
</dbReference>
<evidence type="ECO:0000256" key="1">
    <source>
        <dbReference type="ARBA" id="ARBA00004196"/>
    </source>
</evidence>
<dbReference type="GO" id="GO:1904680">
    <property type="term" value="F:peptide transmembrane transporter activity"/>
    <property type="evidence" value="ECO:0007669"/>
    <property type="project" value="TreeGrafter"/>
</dbReference>
<proteinExistence type="inferred from homology"/>
<organism evidence="7 10">
    <name type="scientific">Frederiksenia canicola</name>
    <dbReference type="NCBI Taxonomy" id="123824"/>
    <lineage>
        <taxon>Bacteria</taxon>
        <taxon>Pseudomonadati</taxon>
        <taxon>Pseudomonadota</taxon>
        <taxon>Gammaproteobacteria</taxon>
        <taxon>Pasteurellales</taxon>
        <taxon>Pasteurellaceae</taxon>
        <taxon>Frederiksenia</taxon>
    </lineage>
</organism>
<dbReference type="InterPro" id="IPR039424">
    <property type="entry name" value="SBP_5"/>
</dbReference>
<dbReference type="EMBL" id="CP015029">
    <property type="protein sequence ID" value="QIM64989.1"/>
    <property type="molecule type" value="Genomic_DNA"/>
</dbReference>
<dbReference type="InterPro" id="IPR000914">
    <property type="entry name" value="SBP_5_dom"/>
</dbReference>
<evidence type="ECO:0000313" key="7">
    <source>
        <dbReference type="EMBL" id="QIM64989.1"/>
    </source>
</evidence>
<dbReference type="PIRSF" id="PIRSF002741">
    <property type="entry name" value="MppA"/>
    <property type="match status" value="1"/>
</dbReference>
<feature type="chain" id="PRO_5042020588" evidence="5">
    <location>
        <begin position="25"/>
        <end position="545"/>
    </location>
</feature>
<sequence>MQTTFTRSLLASAIAFGLSVSAFAAKVPEGTKLADKQEIIINNGAEPQSFDPHKTEGVPESQISYQLLEGLASKDSDGNVIPAVAMSWENTPDYKTWTFKLRPEAKWSNGELVTAHDFVYAWQRLADPATAAPYSSYLNYMQIENAQDIIEGKKKPSELGVKAVDDHTFVVTLSSPVPYLVGMTTHQSVLPVPKSVVEKLGDAWVKKENFVGNGAYKITNHVINEKIEFERSATYWNDKETVINKATFLAIPLATTDVQRYRAGEIDVTNYGLPTELFPKLKAEIPNELFVVRTLSTYFYEFNNKKAPFDNINVRKALNLALDRNVITDKVLAQGQTPTYVFTPTYVSEGADIKQPAYSTQSMAERNAEAIKLLEEAGFSKANPLKFTVLYNTNENHKKIAIAVASLWKQNTKGLVDVKLENQEWKTFLDTRRQGKSDVARAGWAADYDHTTTFLNYFLSNSSNNTSFYQSKEYDDALAESYKATDATGRMAAYAKAEEVLAKDYPIVPIYNYVNTRLVKPYVKGYEGKDSQDHIYLRNLYLIKQ</sequence>
<dbReference type="Proteomes" id="UP000276901">
    <property type="component" value="Unassembled WGS sequence"/>
</dbReference>
<protein>
    <submittedName>
        <fullName evidence="7">Oligopeptide ABC transporter substrate-binding protein OppA</fullName>
    </submittedName>
    <submittedName>
        <fullName evidence="8">Oligopeptide transport system substrate-binding protein</fullName>
    </submittedName>
</protein>
<keyword evidence="9" id="KW-1185">Reference proteome</keyword>
<dbReference type="Gene3D" id="3.90.76.10">
    <property type="entry name" value="Dipeptide-binding Protein, Domain 1"/>
    <property type="match status" value="1"/>
</dbReference>
<evidence type="ECO:0000313" key="8">
    <source>
        <dbReference type="EMBL" id="RPE96604.1"/>
    </source>
</evidence>
<dbReference type="EMBL" id="RKQT01000001">
    <property type="protein sequence ID" value="RPE96604.1"/>
    <property type="molecule type" value="Genomic_DNA"/>
</dbReference>
<evidence type="ECO:0000256" key="5">
    <source>
        <dbReference type="SAM" id="SignalP"/>
    </source>
</evidence>
<reference evidence="8 9" key="2">
    <citation type="submission" date="2018-11" db="EMBL/GenBank/DDBJ databases">
        <title>Genomic Encyclopedia of Type Strains, Phase IV (KMG-IV): sequencing the most valuable type-strain genomes for metagenomic binning, comparative biology and taxonomic classification.</title>
        <authorList>
            <person name="Goeker M."/>
        </authorList>
    </citation>
    <scope>NUCLEOTIDE SEQUENCE [LARGE SCALE GENOMIC DNA]</scope>
    <source>
        <strain evidence="8 9">DSM 25797</strain>
    </source>
</reference>
<dbReference type="Proteomes" id="UP000502287">
    <property type="component" value="Chromosome"/>
</dbReference>
<dbReference type="Gene3D" id="3.10.105.10">
    <property type="entry name" value="Dipeptide-binding Protein, Domain 3"/>
    <property type="match status" value="1"/>
</dbReference>
<dbReference type="InterPro" id="IPR030678">
    <property type="entry name" value="Peptide/Ni-bd"/>
</dbReference>
<evidence type="ECO:0000256" key="2">
    <source>
        <dbReference type="ARBA" id="ARBA00005695"/>
    </source>
</evidence>
<feature type="signal peptide" evidence="5">
    <location>
        <begin position="1"/>
        <end position="24"/>
    </location>
</feature>
<dbReference type="Gene3D" id="3.40.190.10">
    <property type="entry name" value="Periplasmic binding protein-like II"/>
    <property type="match status" value="1"/>
</dbReference>
<dbReference type="GO" id="GO:0043190">
    <property type="term" value="C:ATP-binding cassette (ABC) transporter complex"/>
    <property type="evidence" value="ECO:0007669"/>
    <property type="project" value="InterPro"/>
</dbReference>
<name>A0AAE6X6V7_9PAST</name>
<dbReference type="FunFam" id="3.90.76.10:FF:000001">
    <property type="entry name" value="Oligopeptide ABC transporter substrate-binding protein"/>
    <property type="match status" value="1"/>
</dbReference>
<dbReference type="Pfam" id="PF00496">
    <property type="entry name" value="SBP_bac_5"/>
    <property type="match status" value="1"/>
</dbReference>
<dbReference type="KEGG" id="fcl:A4G17_05855"/>
<comment type="similarity">
    <text evidence="2">Belongs to the bacterial solute-binding protein 5 family.</text>
</comment>
<dbReference type="RefSeq" id="WP_123956499.1">
    <property type="nucleotide sequence ID" value="NZ_CP015029.1"/>
</dbReference>
<evidence type="ECO:0000259" key="6">
    <source>
        <dbReference type="Pfam" id="PF00496"/>
    </source>
</evidence>
<evidence type="ECO:0000256" key="4">
    <source>
        <dbReference type="ARBA" id="ARBA00022729"/>
    </source>
</evidence>
<dbReference type="GO" id="GO:0030288">
    <property type="term" value="C:outer membrane-bounded periplasmic space"/>
    <property type="evidence" value="ECO:0007669"/>
    <property type="project" value="TreeGrafter"/>
</dbReference>
<keyword evidence="3" id="KW-0813">Transport</keyword>
<dbReference type="SUPFAM" id="SSF53850">
    <property type="entry name" value="Periplasmic binding protein-like II"/>
    <property type="match status" value="1"/>
</dbReference>
<comment type="subcellular location">
    <subcellularLocation>
        <location evidence="1">Cell envelope</location>
    </subcellularLocation>
</comment>
<dbReference type="GO" id="GO:0015833">
    <property type="term" value="P:peptide transport"/>
    <property type="evidence" value="ECO:0007669"/>
    <property type="project" value="TreeGrafter"/>
</dbReference>
<evidence type="ECO:0000313" key="9">
    <source>
        <dbReference type="Proteomes" id="UP000276901"/>
    </source>
</evidence>
<keyword evidence="4 5" id="KW-0732">Signal</keyword>